<name>A0AAW1TGG3_9CHLO</name>
<reference evidence="3 4" key="1">
    <citation type="journal article" date="2024" name="Nat. Commun.">
        <title>Phylogenomics reveals the evolutionary origins of lichenization in chlorophyte algae.</title>
        <authorList>
            <person name="Puginier C."/>
            <person name="Libourel C."/>
            <person name="Otte J."/>
            <person name="Skaloud P."/>
            <person name="Haon M."/>
            <person name="Grisel S."/>
            <person name="Petersen M."/>
            <person name="Berrin J.G."/>
            <person name="Delaux P.M."/>
            <person name="Dal Grande F."/>
            <person name="Keller J."/>
        </authorList>
    </citation>
    <scope>NUCLEOTIDE SEQUENCE [LARGE SCALE GENOMIC DNA]</scope>
    <source>
        <strain evidence="3 4">SAG 2523</strain>
    </source>
</reference>
<dbReference type="AlphaFoldDB" id="A0AAW1TGG3"/>
<dbReference type="Pfam" id="PF01928">
    <property type="entry name" value="CYTH"/>
    <property type="match status" value="1"/>
</dbReference>
<dbReference type="CDD" id="cd02028">
    <property type="entry name" value="UMPK_like"/>
    <property type="match status" value="1"/>
</dbReference>
<keyword evidence="4" id="KW-1185">Reference proteome</keyword>
<evidence type="ECO:0000256" key="1">
    <source>
        <dbReference type="SAM" id="MobiDB-lite"/>
    </source>
</evidence>
<dbReference type="Gene3D" id="3.40.50.300">
    <property type="entry name" value="P-loop containing nucleotide triphosphate hydrolases"/>
    <property type="match status" value="1"/>
</dbReference>
<dbReference type="InterPro" id="IPR006083">
    <property type="entry name" value="PRK/URK"/>
</dbReference>
<feature type="compositionally biased region" description="Basic and acidic residues" evidence="1">
    <location>
        <begin position="530"/>
        <end position="541"/>
    </location>
</feature>
<evidence type="ECO:0000313" key="3">
    <source>
        <dbReference type="EMBL" id="KAK9868977.1"/>
    </source>
</evidence>
<organism evidence="3 4">
    <name type="scientific">Apatococcus fuscideae</name>
    <dbReference type="NCBI Taxonomy" id="2026836"/>
    <lineage>
        <taxon>Eukaryota</taxon>
        <taxon>Viridiplantae</taxon>
        <taxon>Chlorophyta</taxon>
        <taxon>core chlorophytes</taxon>
        <taxon>Trebouxiophyceae</taxon>
        <taxon>Chlorellales</taxon>
        <taxon>Chlorellaceae</taxon>
        <taxon>Apatococcus</taxon>
    </lineage>
</organism>
<dbReference type="GO" id="GO:0016301">
    <property type="term" value="F:kinase activity"/>
    <property type="evidence" value="ECO:0007669"/>
    <property type="project" value="InterPro"/>
</dbReference>
<dbReference type="SUPFAM" id="SSF55154">
    <property type="entry name" value="CYTH-like phosphatases"/>
    <property type="match status" value="1"/>
</dbReference>
<dbReference type="InterPro" id="IPR027417">
    <property type="entry name" value="P-loop_NTPase"/>
</dbReference>
<proteinExistence type="predicted"/>
<sequence>MSKDALTGRTSGLLRDQIQVVRVANGGKPKYTIKPLEEKLSFDKGFYVFIRAIQALTSKSNDVIVVGLAGASGAGKTAFASKVEDFIPGSVVLSMDMYNDATRLIDGNFDDPRLTDYDLLLANLQDLKDGKAIQAPIYSFVESRRVGFKQLDPPSSRVVIVEGIYALSSRMGNLLDLRVSITGGVHFDLVKRVLRDISRSEQAPQDIIQQIGSTVFPMYKAYIEPDLKAAHLQIHNKFNPFSGFMNPTYILKSPKRIPAEEIKAVLKEGSESSEELETYDIYLLPPNEDPETCQSWLRMRNRSGRYMLMFEEWVTDGSFIITPRITFEVSVHVLGGLMALGYEIGTIMKRSSTLHSDDSLTIKTDDIEGMDQAFTQIQGKSRELVSEAGKKLGLEGTYIARSYIEQIQLAKLTASFQNVTADLRRRFVVDGEPLLDEHSLGASPRIESHRRISGFSPQRLSHTTSAPLSTSAPIHMPGILERMENVNGAQTRTGSGHGSLLSAALRGDGNGTSHHSLAAVGAMRGPQSRRSSEESLHSVDFRTDATQALPKSMPRNGSHADQTSPAEMQVEGRVNMVLDRLHSFQEASSSRFDSQAQAIERLEALLKASHSSQNTQGAPRPPVSPSRRASATMPDASQGPSSSSSSTPADQGGAHHRSTAGRSQDISSPQPSPDAARHPPAWRGSHQREAMASILVDGISPD</sequence>
<feature type="domain" description="CYTH" evidence="2">
    <location>
        <begin position="246"/>
        <end position="409"/>
    </location>
</feature>
<dbReference type="InterPro" id="IPR023577">
    <property type="entry name" value="CYTH_domain"/>
</dbReference>
<dbReference type="SUPFAM" id="SSF52540">
    <property type="entry name" value="P-loop containing nucleoside triphosphate hydrolases"/>
    <property type="match status" value="1"/>
</dbReference>
<evidence type="ECO:0000259" key="2">
    <source>
        <dbReference type="PROSITE" id="PS51707"/>
    </source>
</evidence>
<dbReference type="PANTHER" id="PTHR10285">
    <property type="entry name" value="URIDINE KINASE"/>
    <property type="match status" value="1"/>
</dbReference>
<dbReference type="GO" id="GO:0005524">
    <property type="term" value="F:ATP binding"/>
    <property type="evidence" value="ECO:0007669"/>
    <property type="project" value="InterPro"/>
</dbReference>
<comment type="caution">
    <text evidence="3">The sequence shown here is derived from an EMBL/GenBank/DDBJ whole genome shotgun (WGS) entry which is preliminary data.</text>
</comment>
<protein>
    <recommendedName>
        <fullName evidence="2">CYTH domain-containing protein</fullName>
    </recommendedName>
</protein>
<dbReference type="GO" id="GO:0016462">
    <property type="term" value="F:pyrophosphatase activity"/>
    <property type="evidence" value="ECO:0007669"/>
    <property type="project" value="UniProtKB-ARBA"/>
</dbReference>
<dbReference type="Proteomes" id="UP001485043">
    <property type="component" value="Unassembled WGS sequence"/>
</dbReference>
<dbReference type="EMBL" id="JALJOV010000003">
    <property type="protein sequence ID" value="KAK9868977.1"/>
    <property type="molecule type" value="Genomic_DNA"/>
</dbReference>
<gene>
    <name evidence="3" type="ORF">WJX84_000932</name>
</gene>
<feature type="region of interest" description="Disordered" evidence="1">
    <location>
        <begin position="609"/>
        <end position="688"/>
    </location>
</feature>
<dbReference type="Pfam" id="PF00485">
    <property type="entry name" value="PRK"/>
    <property type="match status" value="1"/>
</dbReference>
<evidence type="ECO:0000313" key="4">
    <source>
        <dbReference type="Proteomes" id="UP001485043"/>
    </source>
</evidence>
<dbReference type="PROSITE" id="PS51707">
    <property type="entry name" value="CYTH"/>
    <property type="match status" value="1"/>
</dbReference>
<dbReference type="PRINTS" id="PR00988">
    <property type="entry name" value="URIDINKINASE"/>
</dbReference>
<accession>A0AAW1TGG3</accession>
<dbReference type="InterPro" id="IPR033469">
    <property type="entry name" value="CYTH-like_dom_sf"/>
</dbReference>
<dbReference type="Gene3D" id="2.40.320.10">
    <property type="entry name" value="Hypothetical Protein Pfu-838710-001"/>
    <property type="match status" value="1"/>
</dbReference>
<feature type="region of interest" description="Disordered" evidence="1">
    <location>
        <begin position="521"/>
        <end position="541"/>
    </location>
</feature>